<dbReference type="AlphaFoldDB" id="A0ABD5URK0"/>
<feature type="transmembrane region" description="Helical" evidence="1">
    <location>
        <begin position="222"/>
        <end position="242"/>
    </location>
</feature>
<feature type="transmembrane region" description="Helical" evidence="1">
    <location>
        <begin position="12"/>
        <end position="34"/>
    </location>
</feature>
<dbReference type="Pfam" id="PF02517">
    <property type="entry name" value="Rce1-like"/>
    <property type="match status" value="1"/>
</dbReference>
<organism evidence="3 4">
    <name type="scientific">Halorubrum trueperi</name>
    <dbReference type="NCBI Taxonomy" id="2004704"/>
    <lineage>
        <taxon>Archaea</taxon>
        <taxon>Methanobacteriati</taxon>
        <taxon>Methanobacteriota</taxon>
        <taxon>Stenosarchaea group</taxon>
        <taxon>Halobacteria</taxon>
        <taxon>Halobacteriales</taxon>
        <taxon>Haloferacaceae</taxon>
        <taxon>Halorubrum</taxon>
    </lineage>
</organism>
<feature type="transmembrane region" description="Helical" evidence="1">
    <location>
        <begin position="160"/>
        <end position="178"/>
    </location>
</feature>
<dbReference type="Proteomes" id="UP001596333">
    <property type="component" value="Unassembled WGS sequence"/>
</dbReference>
<name>A0ABD5URK0_9EURY</name>
<gene>
    <name evidence="3" type="ORF">ACFQEY_17105</name>
</gene>
<feature type="transmembrane region" description="Helical" evidence="1">
    <location>
        <begin position="101"/>
        <end position="123"/>
    </location>
</feature>
<evidence type="ECO:0000256" key="1">
    <source>
        <dbReference type="SAM" id="Phobius"/>
    </source>
</evidence>
<dbReference type="GO" id="GO:0080120">
    <property type="term" value="P:CAAX-box protein maturation"/>
    <property type="evidence" value="ECO:0007669"/>
    <property type="project" value="UniProtKB-ARBA"/>
</dbReference>
<feature type="domain" description="CAAX prenyl protease 2/Lysostaphin resistance protein A-like" evidence="2">
    <location>
        <begin position="144"/>
        <end position="258"/>
    </location>
</feature>
<accession>A0ABD5URK0</accession>
<protein>
    <submittedName>
        <fullName evidence="3">Type II CAAX prenyl endopeptidase Rce1 family protein</fullName>
    </submittedName>
</protein>
<keyword evidence="1" id="KW-1133">Transmembrane helix</keyword>
<dbReference type="RefSeq" id="WP_379770994.1">
    <property type="nucleotide sequence ID" value="NZ_JBHSXI010000025.1"/>
</dbReference>
<feature type="transmembrane region" description="Helical" evidence="1">
    <location>
        <begin position="249"/>
        <end position="270"/>
    </location>
</feature>
<dbReference type="GO" id="GO:0004175">
    <property type="term" value="F:endopeptidase activity"/>
    <property type="evidence" value="ECO:0007669"/>
    <property type="project" value="UniProtKB-ARBA"/>
</dbReference>
<comment type="caution">
    <text evidence="3">The sequence shown here is derived from an EMBL/GenBank/DDBJ whole genome shotgun (WGS) entry which is preliminary data.</text>
</comment>
<reference evidence="3 4" key="1">
    <citation type="journal article" date="2019" name="Int. J. Syst. Evol. Microbiol.">
        <title>The Global Catalogue of Microorganisms (GCM) 10K type strain sequencing project: providing services to taxonomists for standard genome sequencing and annotation.</title>
        <authorList>
            <consortium name="The Broad Institute Genomics Platform"/>
            <consortium name="The Broad Institute Genome Sequencing Center for Infectious Disease"/>
            <person name="Wu L."/>
            <person name="Ma J."/>
        </authorList>
    </citation>
    <scope>NUCLEOTIDE SEQUENCE [LARGE SCALE GENOMIC DNA]</scope>
    <source>
        <strain evidence="3 4">Y73</strain>
    </source>
</reference>
<evidence type="ECO:0000313" key="4">
    <source>
        <dbReference type="Proteomes" id="UP001596333"/>
    </source>
</evidence>
<evidence type="ECO:0000259" key="2">
    <source>
        <dbReference type="Pfam" id="PF02517"/>
    </source>
</evidence>
<keyword evidence="4" id="KW-1185">Reference proteome</keyword>
<keyword evidence="1" id="KW-0812">Transmembrane</keyword>
<proteinExistence type="predicted"/>
<feature type="transmembrane region" description="Helical" evidence="1">
    <location>
        <begin position="46"/>
        <end position="69"/>
    </location>
</feature>
<keyword evidence="1" id="KW-0472">Membrane</keyword>
<evidence type="ECO:0000313" key="3">
    <source>
        <dbReference type="EMBL" id="MFC6890707.1"/>
    </source>
</evidence>
<sequence length="271" mass="28509">MSDNSPAWGSAARGAVALSVLGMVGVVALTIYSVPTLQAIPELAVLSYPTLVLVAAANSTILLVIFVALGTVTAPRTGLHSHVFAWASGGSPDWDAFRRSLPLAVGLGAVVFILVTVLDVAFAPFTGLKLVEPTGDAAAFEDLIASIPMRLLYGGITEEILLRWGVMAPIAFVCWGLRNRLRERTKTPPAAVMWIAIVASAVAFGVGHLPALASTFELTTALIIRTILLNATVGVALGWLFWRRSLETAMVAHAAFHVVLVTVSAVGTLIF</sequence>
<dbReference type="EMBL" id="JBHSXI010000025">
    <property type="protein sequence ID" value="MFC6890707.1"/>
    <property type="molecule type" value="Genomic_DNA"/>
</dbReference>
<dbReference type="InterPro" id="IPR003675">
    <property type="entry name" value="Rce1/LyrA-like_dom"/>
</dbReference>
<feature type="transmembrane region" description="Helical" evidence="1">
    <location>
        <begin position="190"/>
        <end position="210"/>
    </location>
</feature>